<dbReference type="PANTHER" id="PTHR33973:SF4">
    <property type="entry name" value="OS07G0153300 PROTEIN"/>
    <property type="match status" value="1"/>
</dbReference>
<dbReference type="Pfam" id="PF07103">
    <property type="entry name" value="DUF1365"/>
    <property type="match status" value="1"/>
</dbReference>
<dbReference type="AlphaFoldDB" id="A0A2S8FNN6"/>
<name>A0A2S8FNN6_9BACT</name>
<protein>
    <submittedName>
        <fullName evidence="1">DUF1365 domain-containing protein</fullName>
    </submittedName>
</protein>
<evidence type="ECO:0000313" key="1">
    <source>
        <dbReference type="EMBL" id="PQO33590.1"/>
    </source>
</evidence>
<dbReference type="OrthoDB" id="9778801at2"/>
<dbReference type="InterPro" id="IPR010775">
    <property type="entry name" value="DUF1365"/>
</dbReference>
<evidence type="ECO:0000313" key="2">
    <source>
        <dbReference type="Proteomes" id="UP000239388"/>
    </source>
</evidence>
<proteinExistence type="predicted"/>
<organism evidence="1 2">
    <name type="scientific">Blastopirellula marina</name>
    <dbReference type="NCBI Taxonomy" id="124"/>
    <lineage>
        <taxon>Bacteria</taxon>
        <taxon>Pseudomonadati</taxon>
        <taxon>Planctomycetota</taxon>
        <taxon>Planctomycetia</taxon>
        <taxon>Pirellulales</taxon>
        <taxon>Pirellulaceae</taxon>
        <taxon>Blastopirellula</taxon>
    </lineage>
</organism>
<dbReference type="PANTHER" id="PTHR33973">
    <property type="entry name" value="OS07G0153300 PROTEIN"/>
    <property type="match status" value="1"/>
</dbReference>
<sequence>MQSCLYEGRVTHTRHTPIEHQFEYRLTMASFDLAELDWLVGPRCLLPDHPSAAVSFPRDVHLRCERGSLENRVRDFVEHRTGERPTGTIRLLTQLRYFGVYFSPLNLYLVGHQEDAFPRQIVAEVNNIPWGEQHAYLLTPTWDRSQQAWTYEHPKQMHVSPFMPMDQHYRWSFRHADERLVVGLENWQDGRRIFHAGMALKKKPLTTATLRRFSWSMPAMSVKVIAAIYLEASKLWWKRCPIFPHP</sequence>
<gene>
    <name evidence="1" type="ORF">C5Y98_15220</name>
</gene>
<comment type="caution">
    <text evidence="1">The sequence shown here is derived from an EMBL/GenBank/DDBJ whole genome shotgun (WGS) entry which is preliminary data.</text>
</comment>
<dbReference type="Proteomes" id="UP000239388">
    <property type="component" value="Unassembled WGS sequence"/>
</dbReference>
<dbReference type="EMBL" id="PUIB01000017">
    <property type="protein sequence ID" value="PQO33590.1"/>
    <property type="molecule type" value="Genomic_DNA"/>
</dbReference>
<dbReference type="RefSeq" id="WP_105355181.1">
    <property type="nucleotide sequence ID" value="NZ_PUIB01000017.1"/>
</dbReference>
<reference evidence="1 2" key="1">
    <citation type="submission" date="2018-02" db="EMBL/GenBank/DDBJ databases">
        <title>Comparative genomes isolates from brazilian mangrove.</title>
        <authorList>
            <person name="Araujo J.E."/>
            <person name="Taketani R.G."/>
            <person name="Silva M.C.P."/>
            <person name="Loureco M.V."/>
            <person name="Andreote F.D."/>
        </authorList>
    </citation>
    <scope>NUCLEOTIDE SEQUENCE [LARGE SCALE GENOMIC DNA]</scope>
    <source>
        <strain evidence="1 2">NAP PRIS-MGV</strain>
    </source>
</reference>
<accession>A0A2S8FNN6</accession>